<evidence type="ECO:0000313" key="1">
    <source>
        <dbReference type="EMBL" id="GBP65835.1"/>
    </source>
</evidence>
<organism evidence="1 2">
    <name type="scientific">Eumeta variegata</name>
    <name type="common">Bagworm moth</name>
    <name type="synonym">Eumeta japonica</name>
    <dbReference type="NCBI Taxonomy" id="151549"/>
    <lineage>
        <taxon>Eukaryota</taxon>
        <taxon>Metazoa</taxon>
        <taxon>Ecdysozoa</taxon>
        <taxon>Arthropoda</taxon>
        <taxon>Hexapoda</taxon>
        <taxon>Insecta</taxon>
        <taxon>Pterygota</taxon>
        <taxon>Neoptera</taxon>
        <taxon>Endopterygota</taxon>
        <taxon>Lepidoptera</taxon>
        <taxon>Glossata</taxon>
        <taxon>Ditrysia</taxon>
        <taxon>Tineoidea</taxon>
        <taxon>Psychidae</taxon>
        <taxon>Oiketicinae</taxon>
        <taxon>Eumeta</taxon>
    </lineage>
</organism>
<comment type="caution">
    <text evidence="1">The sequence shown here is derived from an EMBL/GenBank/DDBJ whole genome shotgun (WGS) entry which is preliminary data.</text>
</comment>
<accession>A0A4C1XUI9</accession>
<dbReference type="AlphaFoldDB" id="A0A4C1XUI9"/>
<name>A0A4C1XUI9_EUMVA</name>
<evidence type="ECO:0000313" key="2">
    <source>
        <dbReference type="Proteomes" id="UP000299102"/>
    </source>
</evidence>
<keyword evidence="2" id="KW-1185">Reference proteome</keyword>
<protein>
    <submittedName>
        <fullName evidence="1">Uncharacterized protein</fullName>
    </submittedName>
</protein>
<dbReference type="Proteomes" id="UP000299102">
    <property type="component" value="Unassembled WGS sequence"/>
</dbReference>
<sequence length="133" mass="14949">MESLDVEGPQSKITLWERRAPEGGDKNFMMSYIFLTRFTTLLRDKLQICRLDSRKAHMLVADFSDNYNLARARSGCVKSDVASKYLRNQREIIISRCGQAETKPPAASKGPADAAPLQIDRITMLSLRCVDAP</sequence>
<reference evidence="1 2" key="1">
    <citation type="journal article" date="2019" name="Commun. Biol.">
        <title>The bagworm genome reveals a unique fibroin gene that provides high tensile strength.</title>
        <authorList>
            <person name="Kono N."/>
            <person name="Nakamura H."/>
            <person name="Ohtoshi R."/>
            <person name="Tomita M."/>
            <person name="Numata K."/>
            <person name="Arakawa K."/>
        </authorList>
    </citation>
    <scope>NUCLEOTIDE SEQUENCE [LARGE SCALE GENOMIC DNA]</scope>
</reference>
<dbReference type="EMBL" id="BGZK01000941">
    <property type="protein sequence ID" value="GBP65835.1"/>
    <property type="molecule type" value="Genomic_DNA"/>
</dbReference>
<proteinExistence type="predicted"/>
<gene>
    <name evidence="1" type="ORF">EVAR_85103_1</name>
</gene>